<keyword evidence="2" id="KW-1185">Reference proteome</keyword>
<protein>
    <recommendedName>
        <fullName evidence="3">Ferric oxidoreductase domain-containing protein</fullName>
    </recommendedName>
</protein>
<comment type="caution">
    <text evidence="1">The sequence shown here is derived from an EMBL/GenBank/DDBJ whole genome shotgun (WGS) entry which is preliminary data.</text>
</comment>
<evidence type="ECO:0000313" key="2">
    <source>
        <dbReference type="Proteomes" id="UP000235653"/>
    </source>
</evidence>
<dbReference type="AlphaFoldDB" id="A0A2P5P9X9"/>
<gene>
    <name evidence="1" type="ORF">JP09_000710</name>
</gene>
<accession>A0A2P5P9X9</accession>
<dbReference type="Proteomes" id="UP000235653">
    <property type="component" value="Unassembled WGS sequence"/>
</dbReference>
<dbReference type="EMBL" id="JQAN02000002">
    <property type="protein sequence ID" value="PPD59090.1"/>
    <property type="molecule type" value="Genomic_DNA"/>
</dbReference>
<evidence type="ECO:0008006" key="3">
    <source>
        <dbReference type="Google" id="ProtNLM"/>
    </source>
</evidence>
<evidence type="ECO:0000313" key="1">
    <source>
        <dbReference type="EMBL" id="PPD59090.1"/>
    </source>
</evidence>
<reference evidence="1 2" key="1">
    <citation type="journal article" date="2017" name="ISME J.">
        <title>Grape pomace compost harbors organohalide-respiring Dehalogenimonas species with novel reductive dehalogenase genes.</title>
        <authorList>
            <person name="Yang Y."/>
            <person name="Higgins S.A."/>
            <person name="Yan J."/>
            <person name="Simsir B."/>
            <person name="Chourey K."/>
            <person name="Iyer R."/>
            <person name="Hettich R.L."/>
            <person name="Baldwin B."/>
            <person name="Ogles D.M."/>
            <person name="Loffler F.E."/>
        </authorList>
    </citation>
    <scope>NUCLEOTIDE SEQUENCE [LARGE SCALE GENOMIC DNA]</scope>
    <source>
        <strain evidence="1 2">GP</strain>
    </source>
</reference>
<name>A0A2P5P9X9_9CHLR</name>
<dbReference type="RefSeq" id="WP_102331872.1">
    <property type="nucleotide sequence ID" value="NZ_CP058566.2"/>
</dbReference>
<sequence length="167" mass="18970">MEQRRDWLQIGVALAIILSLIFLSIGTYFRWWDLRFDIGSFSFTHWLSWIGAGYLTIFVPLYSVLKRQSKIPFATILTVHVFGNLIAFGMISVHFAQQLGRPTEFAPDFGTGLAMYLIITGIVATGLMRRFGTVSPIYNNLRFIHVGLALSLIFILPIHILHNLNVI</sequence>
<organism evidence="1 2">
    <name type="scientific">Dehalogenimonas etheniformans</name>
    <dbReference type="NCBI Taxonomy" id="1536648"/>
    <lineage>
        <taxon>Bacteria</taxon>
        <taxon>Bacillati</taxon>
        <taxon>Chloroflexota</taxon>
        <taxon>Dehalococcoidia</taxon>
        <taxon>Dehalococcoidales</taxon>
        <taxon>Dehalococcoidaceae</taxon>
        <taxon>Dehalogenimonas</taxon>
    </lineage>
</organism>
<dbReference type="OrthoDB" id="9976134at2"/>
<proteinExistence type="predicted"/>